<evidence type="ECO:0000313" key="3">
    <source>
        <dbReference type="Proteomes" id="UP000667802"/>
    </source>
</evidence>
<dbReference type="AlphaFoldDB" id="A0AAP5ME16"/>
<dbReference type="PROSITE" id="PS00018">
    <property type="entry name" value="EF_HAND_1"/>
    <property type="match status" value="1"/>
</dbReference>
<dbReference type="EMBL" id="JAALHA020000034">
    <property type="protein sequence ID" value="MDR9900408.1"/>
    <property type="molecule type" value="Genomic_DNA"/>
</dbReference>
<accession>A0AAP5ME16</accession>
<feature type="domain" description="EF-hand" evidence="1">
    <location>
        <begin position="2"/>
        <end position="37"/>
    </location>
</feature>
<dbReference type="SUPFAM" id="SSF47473">
    <property type="entry name" value="EF-hand"/>
    <property type="match status" value="1"/>
</dbReference>
<protein>
    <submittedName>
        <fullName evidence="2">EF-hand domain-containing protein</fullName>
    </submittedName>
</protein>
<dbReference type="PROSITE" id="PS50222">
    <property type="entry name" value="EF_HAND_2"/>
    <property type="match status" value="1"/>
</dbReference>
<dbReference type="InterPro" id="IPR011992">
    <property type="entry name" value="EF-hand-dom_pair"/>
</dbReference>
<evidence type="ECO:0000259" key="1">
    <source>
        <dbReference type="PROSITE" id="PS50222"/>
    </source>
</evidence>
<sequence>MATELELQSLFNTLDTDQDGKVSINELFLSPGLSAVISAETGVSNPQELLGMYGDTNGSITFEELKKVVKQAGNLS</sequence>
<dbReference type="RefSeq" id="WP_208343470.1">
    <property type="nucleotide sequence ID" value="NZ_CAWQFN010000320.1"/>
</dbReference>
<gene>
    <name evidence="2" type="ORF">G7B40_038555</name>
</gene>
<evidence type="ECO:0000313" key="2">
    <source>
        <dbReference type="EMBL" id="MDR9900408.1"/>
    </source>
</evidence>
<comment type="caution">
    <text evidence="2">The sequence shown here is derived from an EMBL/GenBank/DDBJ whole genome shotgun (WGS) entry which is preliminary data.</text>
</comment>
<reference evidence="3" key="1">
    <citation type="journal article" date="2021" name="Science">
        <title>Hunting the eagle killer: A cyanobacterial neurotoxin causes vacuolar myelinopathy.</title>
        <authorList>
            <person name="Breinlinger S."/>
            <person name="Phillips T.J."/>
            <person name="Haram B.N."/>
            <person name="Mares J."/>
            <person name="Martinez Yerena J.A."/>
            <person name="Hrouzek P."/>
            <person name="Sobotka R."/>
            <person name="Henderson W.M."/>
            <person name="Schmieder P."/>
            <person name="Williams S.M."/>
            <person name="Lauderdale J.D."/>
            <person name="Wilde H.D."/>
            <person name="Gerrin W."/>
            <person name="Kust A."/>
            <person name="Washington J.W."/>
            <person name="Wagner C."/>
            <person name="Geier B."/>
            <person name="Liebeke M."/>
            <person name="Enke H."/>
            <person name="Niedermeyer T.H.J."/>
            <person name="Wilde S.B."/>
        </authorList>
    </citation>
    <scope>NUCLEOTIDE SEQUENCE [LARGE SCALE GENOMIC DNA]</scope>
    <source>
        <strain evidence="3">Thurmond2011</strain>
    </source>
</reference>
<keyword evidence="3" id="KW-1185">Reference proteome</keyword>
<dbReference type="InterPro" id="IPR002048">
    <property type="entry name" value="EF_hand_dom"/>
</dbReference>
<dbReference type="Proteomes" id="UP000667802">
    <property type="component" value="Unassembled WGS sequence"/>
</dbReference>
<name>A0AAP5ME16_9CYAN</name>
<dbReference type="InterPro" id="IPR018247">
    <property type="entry name" value="EF_Hand_1_Ca_BS"/>
</dbReference>
<proteinExistence type="predicted"/>
<dbReference type="GO" id="GO:0005509">
    <property type="term" value="F:calcium ion binding"/>
    <property type="evidence" value="ECO:0007669"/>
    <property type="project" value="InterPro"/>
</dbReference>
<dbReference type="Gene3D" id="1.10.238.10">
    <property type="entry name" value="EF-hand"/>
    <property type="match status" value="1"/>
</dbReference>
<organism evidence="2 3">
    <name type="scientific">Aetokthonos hydrillicola Thurmond2011</name>
    <dbReference type="NCBI Taxonomy" id="2712845"/>
    <lineage>
        <taxon>Bacteria</taxon>
        <taxon>Bacillati</taxon>
        <taxon>Cyanobacteriota</taxon>
        <taxon>Cyanophyceae</taxon>
        <taxon>Nostocales</taxon>
        <taxon>Hapalosiphonaceae</taxon>
        <taxon>Aetokthonos</taxon>
    </lineage>
</organism>
<dbReference type="Pfam" id="PF13833">
    <property type="entry name" value="EF-hand_8"/>
    <property type="match status" value="1"/>
</dbReference>